<comment type="caution">
    <text evidence="10">The sequence shown here is derived from an EMBL/GenBank/DDBJ whole genome shotgun (WGS) entry which is preliminary data.</text>
</comment>
<gene>
    <name evidence="10" type="primary">ilvN</name>
    <name evidence="10" type="ORF">EUV02_03610</name>
</gene>
<evidence type="ECO:0000313" key="11">
    <source>
        <dbReference type="Proteomes" id="UP000297737"/>
    </source>
</evidence>
<dbReference type="InterPro" id="IPR039557">
    <property type="entry name" value="AHAS_ACT"/>
</dbReference>
<dbReference type="AlphaFoldDB" id="A0A4Y9ERN1"/>
<name>A0A4Y9ERN1_9SPHN</name>
<evidence type="ECO:0000256" key="8">
    <source>
        <dbReference type="RuleBase" id="RU368092"/>
    </source>
</evidence>
<dbReference type="InterPro" id="IPR004789">
    <property type="entry name" value="Acetalactate_synth_ssu"/>
</dbReference>
<dbReference type="InterPro" id="IPR054480">
    <property type="entry name" value="AHAS_small-like_ACT"/>
</dbReference>
<dbReference type="EMBL" id="SIHO01000001">
    <property type="protein sequence ID" value="TFU06112.1"/>
    <property type="molecule type" value="Genomic_DNA"/>
</dbReference>
<dbReference type="RefSeq" id="WP_135244836.1">
    <property type="nucleotide sequence ID" value="NZ_SIHO01000001.1"/>
</dbReference>
<dbReference type="NCBIfam" id="TIGR00119">
    <property type="entry name" value="acolac_sm"/>
    <property type="match status" value="1"/>
</dbReference>
<dbReference type="InterPro" id="IPR045865">
    <property type="entry name" value="ACT-like_dom_sf"/>
</dbReference>
<protein>
    <recommendedName>
        <fullName evidence="8">Acetolactate synthase small subunit</fullName>
        <shortName evidence="8">AHAS</shortName>
        <shortName evidence="8">ALS</shortName>
        <ecNumber evidence="8">2.2.1.6</ecNumber>
    </recommendedName>
    <alternativeName>
        <fullName evidence="8">Acetohydroxy-acid synthase small subunit</fullName>
    </alternativeName>
</protein>
<evidence type="ECO:0000256" key="5">
    <source>
        <dbReference type="ARBA" id="ARBA00022605"/>
    </source>
</evidence>
<dbReference type="GO" id="GO:0009099">
    <property type="term" value="P:L-valine biosynthetic process"/>
    <property type="evidence" value="ECO:0007669"/>
    <property type="project" value="UniProtKB-UniRule"/>
</dbReference>
<evidence type="ECO:0000259" key="9">
    <source>
        <dbReference type="PROSITE" id="PS51671"/>
    </source>
</evidence>
<keyword evidence="5 8" id="KW-0028">Amino-acid biosynthesis</keyword>
<sequence>MKTAPSERHTLSILVDNEAGVLARIVGLFSARGYNIDSLTVADVSGDHAVSRITVVTSGPPAVIEQIMAQLDRLVPVHRVLDLTALGPHVEREMALVKVAGVGDKRVEALRLADIFRARPVDTTTQSFVFEISGSTEKVNQFVELMREVGLVEVARTGVVAIARGKEAV</sequence>
<evidence type="ECO:0000256" key="2">
    <source>
        <dbReference type="ARBA" id="ARBA00005025"/>
    </source>
</evidence>
<dbReference type="InterPro" id="IPR002912">
    <property type="entry name" value="ACT_dom"/>
</dbReference>
<accession>A0A4Y9ERN1</accession>
<reference evidence="10 11" key="1">
    <citation type="submission" date="2019-02" db="EMBL/GenBank/DDBJ databases">
        <title>Polymorphobacter sp. isolated from the lake at the Tibet of China.</title>
        <authorList>
            <person name="Li A."/>
        </authorList>
    </citation>
    <scope>NUCLEOTIDE SEQUENCE [LARGE SCALE GENOMIC DNA]</scope>
    <source>
        <strain evidence="10 11">DJ1R-1</strain>
    </source>
</reference>
<evidence type="ECO:0000256" key="1">
    <source>
        <dbReference type="ARBA" id="ARBA00004974"/>
    </source>
</evidence>
<dbReference type="UniPathway" id="UPA00049">
    <property type="reaction ID" value="UER00059"/>
</dbReference>
<keyword evidence="6 8" id="KW-0100">Branched-chain amino acid biosynthesis</keyword>
<evidence type="ECO:0000256" key="6">
    <source>
        <dbReference type="ARBA" id="ARBA00023304"/>
    </source>
</evidence>
<comment type="similarity">
    <text evidence="3 8">Belongs to the acetolactate synthase small subunit family.</text>
</comment>
<dbReference type="OrthoDB" id="9787365at2"/>
<organism evidence="10 11">
    <name type="scientific">Glacieibacterium arshaanense</name>
    <dbReference type="NCBI Taxonomy" id="2511025"/>
    <lineage>
        <taxon>Bacteria</taxon>
        <taxon>Pseudomonadati</taxon>
        <taxon>Pseudomonadota</taxon>
        <taxon>Alphaproteobacteria</taxon>
        <taxon>Sphingomonadales</taxon>
        <taxon>Sphingosinicellaceae</taxon>
        <taxon>Glacieibacterium</taxon>
    </lineage>
</organism>
<dbReference type="FunFam" id="3.30.70.260:FF:000001">
    <property type="entry name" value="Acetolactate synthase, small subunit"/>
    <property type="match status" value="1"/>
</dbReference>
<dbReference type="EC" id="2.2.1.6" evidence="8"/>
<dbReference type="PANTHER" id="PTHR30239:SF0">
    <property type="entry name" value="ACETOLACTATE SYNTHASE SMALL SUBUNIT 1, CHLOROPLASTIC"/>
    <property type="match status" value="1"/>
</dbReference>
<keyword evidence="8 10" id="KW-0808">Transferase</keyword>
<comment type="catalytic activity">
    <reaction evidence="7 8">
        <text>2 pyruvate + H(+) = (2S)-2-acetolactate + CO2</text>
        <dbReference type="Rhea" id="RHEA:25249"/>
        <dbReference type="ChEBI" id="CHEBI:15361"/>
        <dbReference type="ChEBI" id="CHEBI:15378"/>
        <dbReference type="ChEBI" id="CHEBI:16526"/>
        <dbReference type="ChEBI" id="CHEBI:58476"/>
        <dbReference type="EC" id="2.2.1.6"/>
    </reaction>
</comment>
<evidence type="ECO:0000256" key="7">
    <source>
        <dbReference type="ARBA" id="ARBA00048670"/>
    </source>
</evidence>
<dbReference type="CDD" id="cd04878">
    <property type="entry name" value="ACT_AHAS"/>
    <property type="match status" value="1"/>
</dbReference>
<comment type="pathway">
    <text evidence="2 8">Amino-acid biosynthesis; L-valine biosynthesis; L-valine from pyruvate: step 1/4.</text>
</comment>
<keyword evidence="11" id="KW-1185">Reference proteome</keyword>
<dbReference type="Pfam" id="PF10369">
    <property type="entry name" value="ALS_ss_C"/>
    <property type="match status" value="1"/>
</dbReference>
<dbReference type="SUPFAM" id="SSF55021">
    <property type="entry name" value="ACT-like"/>
    <property type="match status" value="2"/>
</dbReference>
<dbReference type="PANTHER" id="PTHR30239">
    <property type="entry name" value="ACETOLACTATE SYNTHASE SMALL SUBUNIT"/>
    <property type="match status" value="1"/>
</dbReference>
<proteinExistence type="inferred from homology"/>
<dbReference type="GO" id="GO:0009097">
    <property type="term" value="P:isoleucine biosynthetic process"/>
    <property type="evidence" value="ECO:0007669"/>
    <property type="project" value="UniProtKB-UniRule"/>
</dbReference>
<evidence type="ECO:0000256" key="4">
    <source>
        <dbReference type="ARBA" id="ARBA00011744"/>
    </source>
</evidence>
<dbReference type="GO" id="GO:0003984">
    <property type="term" value="F:acetolactate synthase activity"/>
    <property type="evidence" value="ECO:0007669"/>
    <property type="project" value="UniProtKB-UniRule"/>
</dbReference>
<dbReference type="Pfam" id="PF22629">
    <property type="entry name" value="ACT_AHAS_ss"/>
    <property type="match status" value="1"/>
</dbReference>
<comment type="function">
    <text evidence="8">Catalyzes the conversion of 2 pyruvate molecules into acetolactate in the first common step of the biosynthetic pathway of the branched-amino acids such as leucine, isoleucine, and valine.</text>
</comment>
<dbReference type="Gene3D" id="3.30.70.1150">
    <property type="entry name" value="ACT-like. Chain A, domain 2"/>
    <property type="match status" value="1"/>
</dbReference>
<dbReference type="Proteomes" id="UP000297737">
    <property type="component" value="Unassembled WGS sequence"/>
</dbReference>
<comment type="subunit">
    <text evidence="4 8">Dimer of large and small chains.</text>
</comment>
<dbReference type="InterPro" id="IPR027271">
    <property type="entry name" value="Acetolactate_synth/TF_NikR_C"/>
</dbReference>
<comment type="pathway">
    <text evidence="1 8">Amino-acid biosynthesis; L-isoleucine biosynthesis; L-isoleucine from 2-oxobutanoate: step 1/4.</text>
</comment>
<dbReference type="InterPro" id="IPR019455">
    <property type="entry name" value="Acetolactate_synth_ssu_C"/>
</dbReference>
<dbReference type="GO" id="GO:1990610">
    <property type="term" value="F:acetolactate synthase regulator activity"/>
    <property type="evidence" value="ECO:0007669"/>
    <property type="project" value="UniProtKB-UniRule"/>
</dbReference>
<dbReference type="NCBIfam" id="NF008864">
    <property type="entry name" value="PRK11895.1"/>
    <property type="match status" value="1"/>
</dbReference>
<evidence type="ECO:0000313" key="10">
    <source>
        <dbReference type="EMBL" id="TFU06112.1"/>
    </source>
</evidence>
<dbReference type="UniPathway" id="UPA00047">
    <property type="reaction ID" value="UER00055"/>
</dbReference>
<feature type="domain" description="ACT" evidence="9">
    <location>
        <begin position="10"/>
        <end position="88"/>
    </location>
</feature>
<evidence type="ECO:0000256" key="3">
    <source>
        <dbReference type="ARBA" id="ARBA00006341"/>
    </source>
</evidence>
<dbReference type="Gene3D" id="3.30.70.260">
    <property type="match status" value="1"/>
</dbReference>
<dbReference type="PROSITE" id="PS51671">
    <property type="entry name" value="ACT"/>
    <property type="match status" value="1"/>
</dbReference>
<dbReference type="GO" id="GO:0005829">
    <property type="term" value="C:cytosol"/>
    <property type="evidence" value="ECO:0007669"/>
    <property type="project" value="TreeGrafter"/>
</dbReference>